<comment type="caution">
    <text evidence="1">The sequence shown here is derived from an EMBL/GenBank/DDBJ whole genome shotgun (WGS) entry which is preliminary data.</text>
</comment>
<dbReference type="EMBL" id="LAZR01015227">
    <property type="protein sequence ID" value="KKM14100.1"/>
    <property type="molecule type" value="Genomic_DNA"/>
</dbReference>
<gene>
    <name evidence="1" type="ORF">LCGC14_1709600</name>
</gene>
<proteinExistence type="predicted"/>
<accession>A0A0F9KFP5</accession>
<organism evidence="1">
    <name type="scientific">marine sediment metagenome</name>
    <dbReference type="NCBI Taxonomy" id="412755"/>
    <lineage>
        <taxon>unclassified sequences</taxon>
        <taxon>metagenomes</taxon>
        <taxon>ecological metagenomes</taxon>
    </lineage>
</organism>
<dbReference type="AlphaFoldDB" id="A0A0F9KFP5"/>
<protein>
    <submittedName>
        <fullName evidence="1">Uncharacterized protein</fullName>
    </submittedName>
</protein>
<name>A0A0F9KFP5_9ZZZZ</name>
<sequence>MSKTGMALQRIDVAKIQKLVNMLPEDWCELQLEADLKVYKVL</sequence>
<evidence type="ECO:0000313" key="1">
    <source>
        <dbReference type="EMBL" id="KKM14100.1"/>
    </source>
</evidence>
<reference evidence="1" key="1">
    <citation type="journal article" date="2015" name="Nature">
        <title>Complex archaea that bridge the gap between prokaryotes and eukaryotes.</title>
        <authorList>
            <person name="Spang A."/>
            <person name="Saw J.H."/>
            <person name="Jorgensen S.L."/>
            <person name="Zaremba-Niedzwiedzka K."/>
            <person name="Martijn J."/>
            <person name="Lind A.E."/>
            <person name="van Eijk R."/>
            <person name="Schleper C."/>
            <person name="Guy L."/>
            <person name="Ettema T.J."/>
        </authorList>
    </citation>
    <scope>NUCLEOTIDE SEQUENCE</scope>
</reference>